<comment type="subcellular location">
    <subcellularLocation>
        <location evidence="9">Cytoplasm</location>
    </subcellularLocation>
</comment>
<dbReference type="InterPro" id="IPR037528">
    <property type="entry name" value="ArgB"/>
</dbReference>
<evidence type="ECO:0000256" key="5">
    <source>
        <dbReference type="ARBA" id="ARBA00022741"/>
    </source>
</evidence>
<dbReference type="STRING" id="388950.GCA_001611675_03709"/>
<dbReference type="CDD" id="cd04238">
    <property type="entry name" value="AAK_NAGK-like"/>
    <property type="match status" value="1"/>
</dbReference>
<feature type="binding site" evidence="9">
    <location>
        <position position="59"/>
    </location>
    <ligand>
        <name>substrate</name>
    </ligand>
</feature>
<comment type="function">
    <text evidence="9">Catalyzes the ATP-dependent phosphorylation of N-acetyl-L-glutamate.</text>
</comment>
<dbReference type="SUPFAM" id="SSF53633">
    <property type="entry name" value="Carbamate kinase-like"/>
    <property type="match status" value="1"/>
</dbReference>
<evidence type="ECO:0000256" key="9">
    <source>
        <dbReference type="HAMAP-Rule" id="MF_00082"/>
    </source>
</evidence>
<dbReference type="EC" id="2.7.2.8" evidence="9"/>
<comment type="similarity">
    <text evidence="9">Belongs to the acetylglutamate kinase family. ArgB subfamily.</text>
</comment>
<evidence type="ECO:0000256" key="7">
    <source>
        <dbReference type="ARBA" id="ARBA00022840"/>
    </source>
</evidence>
<evidence type="ECO:0000256" key="8">
    <source>
        <dbReference type="ARBA" id="ARBA00048141"/>
    </source>
</evidence>
<organism evidence="11 12">
    <name type="scientific">Pontibacter akesuensis</name>
    <dbReference type="NCBI Taxonomy" id="388950"/>
    <lineage>
        <taxon>Bacteria</taxon>
        <taxon>Pseudomonadati</taxon>
        <taxon>Bacteroidota</taxon>
        <taxon>Cytophagia</taxon>
        <taxon>Cytophagales</taxon>
        <taxon>Hymenobacteraceae</taxon>
        <taxon>Pontibacter</taxon>
    </lineage>
</organism>
<keyword evidence="9" id="KW-0963">Cytoplasm</keyword>
<comment type="pathway">
    <text evidence="1 9">Amino-acid biosynthesis; L-arginine biosynthesis; N(2)-acetyl-L-ornithine from L-glutamate: step 2/4.</text>
</comment>
<dbReference type="PIRSF" id="PIRSF000728">
    <property type="entry name" value="NAGK"/>
    <property type="match status" value="1"/>
</dbReference>
<feature type="domain" description="Aspartate/glutamate/uridylate kinase" evidence="10">
    <location>
        <begin position="1"/>
        <end position="241"/>
    </location>
</feature>
<keyword evidence="5 9" id="KW-0547">Nucleotide-binding</keyword>
<keyword evidence="3 9" id="KW-0028">Amino-acid biosynthesis</keyword>
<dbReference type="Pfam" id="PF00696">
    <property type="entry name" value="AA_kinase"/>
    <property type="match status" value="1"/>
</dbReference>
<dbReference type="GO" id="GO:0005737">
    <property type="term" value="C:cytoplasm"/>
    <property type="evidence" value="ECO:0007669"/>
    <property type="project" value="UniProtKB-SubCell"/>
</dbReference>
<feature type="binding site" evidence="9">
    <location>
        <begin position="37"/>
        <end position="38"/>
    </location>
    <ligand>
        <name>substrate</name>
    </ligand>
</feature>
<dbReference type="InterPro" id="IPR004662">
    <property type="entry name" value="AcgluKinase_fam"/>
</dbReference>
<dbReference type="Gene3D" id="3.40.1160.10">
    <property type="entry name" value="Acetylglutamate kinase-like"/>
    <property type="match status" value="1"/>
</dbReference>
<dbReference type="PANTHER" id="PTHR23342:SF0">
    <property type="entry name" value="N-ACETYLGLUTAMATE SYNTHASE, MITOCHONDRIAL"/>
    <property type="match status" value="1"/>
</dbReference>
<dbReference type="RefSeq" id="WP_068839546.1">
    <property type="nucleotide sequence ID" value="NZ_BMXC01000001.1"/>
</dbReference>
<evidence type="ECO:0000256" key="1">
    <source>
        <dbReference type="ARBA" id="ARBA00004828"/>
    </source>
</evidence>
<dbReference type="EMBL" id="FPCA01000001">
    <property type="protein sequence ID" value="SFU41337.1"/>
    <property type="molecule type" value="Genomic_DNA"/>
</dbReference>
<evidence type="ECO:0000256" key="3">
    <source>
        <dbReference type="ARBA" id="ARBA00022605"/>
    </source>
</evidence>
<feature type="site" description="Transition state stabilizer" evidence="9">
    <location>
        <position position="223"/>
    </location>
</feature>
<evidence type="ECO:0000256" key="2">
    <source>
        <dbReference type="ARBA" id="ARBA00022571"/>
    </source>
</evidence>
<evidence type="ECO:0000256" key="6">
    <source>
        <dbReference type="ARBA" id="ARBA00022777"/>
    </source>
</evidence>
<keyword evidence="7 9" id="KW-0067">ATP-binding</keyword>
<dbReference type="NCBIfam" id="TIGR00761">
    <property type="entry name" value="argB"/>
    <property type="match status" value="1"/>
</dbReference>
<feature type="site" description="Transition state stabilizer" evidence="9">
    <location>
        <position position="5"/>
    </location>
</feature>
<dbReference type="OrthoDB" id="9803155at2"/>
<keyword evidence="4 9" id="KW-0808">Transferase</keyword>
<dbReference type="GO" id="GO:0003991">
    <property type="term" value="F:acetylglutamate kinase activity"/>
    <property type="evidence" value="ECO:0007669"/>
    <property type="project" value="UniProtKB-UniRule"/>
</dbReference>
<dbReference type="PANTHER" id="PTHR23342">
    <property type="entry name" value="N-ACETYLGLUTAMATE SYNTHASE"/>
    <property type="match status" value="1"/>
</dbReference>
<dbReference type="UniPathway" id="UPA00068">
    <property type="reaction ID" value="UER00107"/>
</dbReference>
<dbReference type="HAMAP" id="MF_00082">
    <property type="entry name" value="ArgB"/>
    <property type="match status" value="1"/>
</dbReference>
<sequence length="262" mass="27427">MIVVKIGGNVLDKPERLQRFLIDFAQLPDPKLLVHGGGKIASTIGQRLGIASTMVAGRRITDAETLDLVTMVYGGLVNKQVVAQLQAAGCNALGLTGADANLILASKRQVGAVDYGFAGDVAGSQNINVGVLEAFFAAGLTPVCAPLTHDGKGSMLNTNADTIASVLATALAARYLVRLVYCFEKQGVLWDPEDDASVIQRINSQTYSALKADGVISAGMIPKLDNAFAALQQGVAQVLICEAEALASITEDYYSGTMLQLA</sequence>
<evidence type="ECO:0000256" key="4">
    <source>
        <dbReference type="ARBA" id="ARBA00022679"/>
    </source>
</evidence>
<dbReference type="GO" id="GO:0005524">
    <property type="term" value="F:ATP binding"/>
    <property type="evidence" value="ECO:0007669"/>
    <property type="project" value="UniProtKB-UniRule"/>
</dbReference>
<dbReference type="InterPro" id="IPR001048">
    <property type="entry name" value="Asp/Glu/Uridylate_kinase"/>
</dbReference>
<evidence type="ECO:0000259" key="10">
    <source>
        <dbReference type="Pfam" id="PF00696"/>
    </source>
</evidence>
<reference evidence="12" key="1">
    <citation type="submission" date="2016-10" db="EMBL/GenBank/DDBJ databases">
        <authorList>
            <person name="Varghese N."/>
        </authorList>
    </citation>
    <scope>NUCLEOTIDE SEQUENCE [LARGE SCALE GENOMIC DNA]</scope>
    <source>
        <strain evidence="12">DSM 18820</strain>
    </source>
</reference>
<name>A0A1I7FYV1_9BACT</name>
<feature type="binding site" evidence="9">
    <location>
        <position position="157"/>
    </location>
    <ligand>
        <name>substrate</name>
    </ligand>
</feature>
<dbReference type="InterPro" id="IPR036393">
    <property type="entry name" value="AceGlu_kinase-like_sf"/>
</dbReference>
<dbReference type="GO" id="GO:0042450">
    <property type="term" value="P:L-arginine biosynthetic process via ornithine"/>
    <property type="evidence" value="ECO:0007669"/>
    <property type="project" value="UniProtKB-UniRule"/>
</dbReference>
<evidence type="ECO:0000313" key="12">
    <source>
        <dbReference type="Proteomes" id="UP000182491"/>
    </source>
</evidence>
<gene>
    <name evidence="9" type="primary">argB</name>
    <name evidence="11" type="ORF">SAMN04487941_0574</name>
</gene>
<protein>
    <recommendedName>
        <fullName evidence="9">Acetylglutamate kinase</fullName>
        <ecNumber evidence="9">2.7.2.8</ecNumber>
    </recommendedName>
    <alternativeName>
        <fullName evidence="9">N-acetyl-L-glutamate 5-phosphotransferase</fullName>
    </alternativeName>
    <alternativeName>
        <fullName evidence="9">NAG kinase</fullName>
        <shortName evidence="9">NAGK</shortName>
    </alternativeName>
</protein>
<accession>A0A1I7FYV1</accession>
<keyword evidence="6 9" id="KW-0418">Kinase</keyword>
<comment type="catalytic activity">
    <reaction evidence="8 9">
        <text>N-acetyl-L-glutamate + ATP = N-acetyl-L-glutamyl 5-phosphate + ADP</text>
        <dbReference type="Rhea" id="RHEA:14629"/>
        <dbReference type="ChEBI" id="CHEBI:30616"/>
        <dbReference type="ChEBI" id="CHEBI:44337"/>
        <dbReference type="ChEBI" id="CHEBI:57936"/>
        <dbReference type="ChEBI" id="CHEBI:456216"/>
        <dbReference type="EC" id="2.7.2.8"/>
    </reaction>
</comment>
<dbReference type="Proteomes" id="UP000182491">
    <property type="component" value="Unassembled WGS sequence"/>
</dbReference>
<keyword evidence="12" id="KW-1185">Reference proteome</keyword>
<keyword evidence="2 9" id="KW-0055">Arginine biosynthesis</keyword>
<dbReference type="AlphaFoldDB" id="A0A1I7FYV1"/>
<proteinExistence type="inferred from homology"/>
<evidence type="ECO:0000313" key="11">
    <source>
        <dbReference type="EMBL" id="SFU41337.1"/>
    </source>
</evidence>